<evidence type="ECO:0000256" key="2">
    <source>
        <dbReference type="ARBA" id="ARBA00022737"/>
    </source>
</evidence>
<keyword evidence="2" id="KW-0677">Repeat</keyword>
<protein>
    <recommendedName>
        <fullName evidence="5">Par3/HAL N-terminal domain-containing protein</fullName>
    </recommendedName>
</protein>
<dbReference type="Gene3D" id="3.10.20.90">
    <property type="entry name" value="Phosphatidylinositol 3-kinase Catalytic Subunit, Chain A, domain 1"/>
    <property type="match status" value="1"/>
</dbReference>
<keyword evidence="3" id="KW-0131">Cell cycle</keyword>
<evidence type="ECO:0000256" key="4">
    <source>
        <dbReference type="SAM" id="MobiDB-lite"/>
    </source>
</evidence>
<feature type="region of interest" description="Disordered" evidence="4">
    <location>
        <begin position="80"/>
        <end position="105"/>
    </location>
</feature>
<dbReference type="PANTHER" id="PTHR16484">
    <property type="entry name" value="PARTITIONING DEFECTIVE 3 RELATED"/>
    <property type="match status" value="1"/>
</dbReference>
<dbReference type="Proteomes" id="UP001153292">
    <property type="component" value="Chromosome 6"/>
</dbReference>
<accession>A0ABN8B9J9</accession>
<dbReference type="InterPro" id="IPR021922">
    <property type="entry name" value="Par3/HAL_N"/>
</dbReference>
<name>A0ABN8B9J9_CHISP</name>
<organism evidence="6 7">
    <name type="scientific">Chilo suppressalis</name>
    <name type="common">Asiatic rice borer moth</name>
    <dbReference type="NCBI Taxonomy" id="168631"/>
    <lineage>
        <taxon>Eukaryota</taxon>
        <taxon>Metazoa</taxon>
        <taxon>Ecdysozoa</taxon>
        <taxon>Arthropoda</taxon>
        <taxon>Hexapoda</taxon>
        <taxon>Insecta</taxon>
        <taxon>Pterygota</taxon>
        <taxon>Neoptera</taxon>
        <taxon>Endopterygota</taxon>
        <taxon>Lepidoptera</taxon>
        <taxon>Glossata</taxon>
        <taxon>Ditrysia</taxon>
        <taxon>Pyraloidea</taxon>
        <taxon>Crambidae</taxon>
        <taxon>Crambinae</taxon>
        <taxon>Chilo</taxon>
    </lineage>
</organism>
<keyword evidence="7" id="KW-1185">Reference proteome</keyword>
<dbReference type="EMBL" id="OU963899">
    <property type="protein sequence ID" value="CAH0406430.1"/>
    <property type="molecule type" value="Genomic_DNA"/>
</dbReference>
<dbReference type="Pfam" id="PF12053">
    <property type="entry name" value="Par3_HAL_N_term"/>
    <property type="match status" value="1"/>
</dbReference>
<evidence type="ECO:0000313" key="6">
    <source>
        <dbReference type="EMBL" id="CAH0406430.1"/>
    </source>
</evidence>
<evidence type="ECO:0000256" key="1">
    <source>
        <dbReference type="ARBA" id="ARBA00022618"/>
    </source>
</evidence>
<sequence length="105" mass="11003">MKVTVCFGSVRVLVPCGAGDLLVRDLVREATLRYKKATGQVYVSIVYMACEHLNGGYLLGEGGGDPAALPPAPRTIARSLPAASAPAQKVEPVARRTASSLFTSD</sequence>
<dbReference type="PANTHER" id="PTHR16484:SF17">
    <property type="entry name" value="BAZOOKA, ISOFORM B"/>
    <property type="match status" value="1"/>
</dbReference>
<evidence type="ECO:0000259" key="5">
    <source>
        <dbReference type="Pfam" id="PF12053"/>
    </source>
</evidence>
<proteinExistence type="predicted"/>
<gene>
    <name evidence="6" type="ORF">CHILSU_LOCUS9804</name>
</gene>
<dbReference type="InterPro" id="IPR052213">
    <property type="entry name" value="PAR3"/>
</dbReference>
<feature type="domain" description="Par3/HAL N-terminal" evidence="5">
    <location>
        <begin position="1"/>
        <end position="56"/>
    </location>
</feature>
<keyword evidence="1" id="KW-0132">Cell division</keyword>
<reference evidence="6" key="1">
    <citation type="submission" date="2021-12" db="EMBL/GenBank/DDBJ databases">
        <authorList>
            <person name="King R."/>
        </authorList>
    </citation>
    <scope>NUCLEOTIDE SEQUENCE</scope>
</reference>
<evidence type="ECO:0000256" key="3">
    <source>
        <dbReference type="ARBA" id="ARBA00023306"/>
    </source>
</evidence>
<evidence type="ECO:0000313" key="7">
    <source>
        <dbReference type="Proteomes" id="UP001153292"/>
    </source>
</evidence>